<organism evidence="2">
    <name type="scientific">Clostridioides difficile</name>
    <name type="common">Peptoclostridium difficile</name>
    <dbReference type="NCBI Taxonomy" id="1496"/>
    <lineage>
        <taxon>Bacteria</taxon>
        <taxon>Bacillati</taxon>
        <taxon>Bacillota</taxon>
        <taxon>Clostridia</taxon>
        <taxon>Peptostreptococcales</taxon>
        <taxon>Peptostreptococcaceae</taxon>
        <taxon>Clostridioides</taxon>
    </lineage>
</organism>
<evidence type="ECO:0000313" key="2">
    <source>
        <dbReference type="EMBL" id="CDT72433.1"/>
    </source>
</evidence>
<gene>
    <name evidence="2" type="ORF">BN1095_6690001</name>
</gene>
<feature type="region of interest" description="Disordered" evidence="1">
    <location>
        <begin position="1"/>
        <end position="48"/>
    </location>
</feature>
<evidence type="ECO:0000256" key="1">
    <source>
        <dbReference type="SAM" id="MobiDB-lite"/>
    </source>
</evidence>
<name>A0A069AYL3_CLODI</name>
<dbReference type="AlphaFoldDB" id="A0A069AYL3"/>
<accession>A0A069AYL3</accession>
<protein>
    <submittedName>
        <fullName evidence="2">Uncharacterized protein</fullName>
    </submittedName>
</protein>
<proteinExistence type="predicted"/>
<sequence>MPILAIKTKKCRSALQNGVRASATPKPGRKPSNPTHQPLPKPTSAVPC</sequence>
<dbReference type="EMBL" id="LK933370">
    <property type="protein sequence ID" value="CDT72433.1"/>
    <property type="molecule type" value="Genomic_DNA"/>
</dbReference>
<reference evidence="2" key="1">
    <citation type="submission" date="2014-07" db="EMBL/GenBank/DDBJ databases">
        <authorList>
            <person name="Monot Marc"/>
        </authorList>
    </citation>
    <scope>NUCLEOTIDE SEQUENCE</scope>
    <source>
        <strain evidence="2">7032989</strain>
    </source>
</reference>